<dbReference type="InterPro" id="IPR023395">
    <property type="entry name" value="MCP_dom_sf"/>
</dbReference>
<keyword evidence="8" id="KW-0999">Mitochondrion inner membrane</keyword>
<evidence type="ECO:0000256" key="11">
    <source>
        <dbReference type="ARBA" id="ARBA00022990"/>
    </source>
</evidence>
<evidence type="ECO:0000256" key="15">
    <source>
        <dbReference type="PROSITE-ProRule" id="PRU00282"/>
    </source>
</evidence>
<evidence type="ECO:0000313" key="18">
    <source>
        <dbReference type="EMBL" id="EFO27498.1"/>
    </source>
</evidence>
<reference evidence="18" key="1">
    <citation type="submission" date="2012-04" db="EMBL/GenBank/DDBJ databases">
        <title>The Genome Sequence of Loa loa.</title>
        <authorList>
            <consortium name="The Broad Institute Genome Sequencing Platform"/>
            <consortium name="Broad Institute Genome Sequencing Center for Infectious Disease"/>
            <person name="Nutman T.B."/>
            <person name="Fink D.L."/>
            <person name="Russ C."/>
            <person name="Young S."/>
            <person name="Zeng Q."/>
            <person name="Gargeya S."/>
            <person name="Alvarado L."/>
            <person name="Berlin A."/>
            <person name="Chapman S.B."/>
            <person name="Chen Z."/>
            <person name="Freedman E."/>
            <person name="Gellesch M."/>
            <person name="Goldberg J."/>
            <person name="Griggs A."/>
            <person name="Gujja S."/>
            <person name="Heilman E.R."/>
            <person name="Heiman D."/>
            <person name="Howarth C."/>
            <person name="Mehta T."/>
            <person name="Neiman D."/>
            <person name="Pearson M."/>
            <person name="Roberts A."/>
            <person name="Saif S."/>
            <person name="Shea T."/>
            <person name="Shenoy N."/>
            <person name="Sisk P."/>
            <person name="Stolte C."/>
            <person name="Sykes S."/>
            <person name="White J."/>
            <person name="Yandava C."/>
            <person name="Haas B."/>
            <person name="Henn M.R."/>
            <person name="Nusbaum C."/>
            <person name="Birren B."/>
        </authorList>
    </citation>
    <scope>NUCLEOTIDE SEQUENCE [LARGE SCALE GENOMIC DNA]</scope>
</reference>
<evidence type="ECO:0000256" key="14">
    <source>
        <dbReference type="ARBA" id="ARBA00024537"/>
    </source>
</evidence>
<dbReference type="GO" id="GO:0140021">
    <property type="term" value="P:mitochondrial ADP transmembrane transport"/>
    <property type="evidence" value="ECO:0007669"/>
    <property type="project" value="InterPro"/>
</dbReference>
<evidence type="ECO:0000256" key="4">
    <source>
        <dbReference type="ARBA" id="ARBA00022481"/>
    </source>
</evidence>
<dbReference type="PROSITE" id="PS50920">
    <property type="entry name" value="SOLCAR"/>
    <property type="match status" value="3"/>
</dbReference>
<protein>
    <recommendedName>
        <fullName evidence="17">ADP/ATP translocase</fullName>
    </recommendedName>
    <alternativeName>
        <fullName evidence="17">ADP,ATP carrier protein</fullName>
    </alternativeName>
</protein>
<dbReference type="InParanoid" id="A0A1S0U9Y5"/>
<sequence length="366" mass="41365">MVVTAGETEKAFSEDLNVLENVADAKLPVIGFELVTPTRGGKKFGWNCKDKCFSLEMRLEDTVHRDYMPNASDATKFLKDLTLGAGAAVIAKTIIAPIERVKLILQLQNAQETIAVGKRYKGMLDCFARIPIEQGFLSFWRGNLVNISRACSQESFGFAFKDFFKIWFLNGVDGKKDYWRLTAGNLGAGAASGVATYCIIYPLDFVRTRLAIDMGKGASREFSGFFDCMHKIFKHDGLRGLYYGFWPSLQYIFLYRGAYYGLFDTAKTQLTKHGNNDISFICAFLIGQVVTFTAALISYPLDTIRRRFMMQAGRSDILYRGVWHCTMKIWYEEGLKAYFNGLWVNTVRGIGAALVLAFYNEFSKYL</sequence>
<evidence type="ECO:0000256" key="5">
    <source>
        <dbReference type="ARBA" id="ARBA00022553"/>
    </source>
</evidence>
<keyword evidence="9" id="KW-0702">S-nitrosylation</keyword>
<dbReference type="SUPFAM" id="SSF103506">
    <property type="entry name" value="Mitochondrial carrier"/>
    <property type="match status" value="1"/>
</dbReference>
<name>A0A1S0U9Y5_LOALO</name>
<feature type="transmembrane region" description="Helical" evidence="17">
    <location>
        <begin position="337"/>
        <end position="359"/>
    </location>
</feature>
<evidence type="ECO:0000256" key="13">
    <source>
        <dbReference type="ARBA" id="ARBA00023136"/>
    </source>
</evidence>
<dbReference type="PRINTS" id="PR00926">
    <property type="entry name" value="MITOCARRIER"/>
</dbReference>
<feature type="transmembrane region" description="Helical" evidence="17">
    <location>
        <begin position="240"/>
        <end position="258"/>
    </location>
</feature>
<evidence type="ECO:0000256" key="12">
    <source>
        <dbReference type="ARBA" id="ARBA00023128"/>
    </source>
</evidence>
<feature type="repeat" description="Solcar" evidence="15">
    <location>
        <begin position="278"/>
        <end position="365"/>
    </location>
</feature>
<dbReference type="OrthoDB" id="270584at2759"/>
<dbReference type="InterPro" id="IPR018108">
    <property type="entry name" value="MCP_transmembrane"/>
</dbReference>
<dbReference type="GO" id="GO:0005743">
    <property type="term" value="C:mitochondrial inner membrane"/>
    <property type="evidence" value="ECO:0007669"/>
    <property type="project" value="UniProtKB-SubCell"/>
</dbReference>
<dbReference type="InterPro" id="IPR002067">
    <property type="entry name" value="MCP"/>
</dbReference>
<evidence type="ECO:0000256" key="10">
    <source>
        <dbReference type="ARBA" id="ARBA00022989"/>
    </source>
</evidence>
<feature type="repeat" description="Solcar" evidence="15">
    <location>
        <begin position="180"/>
        <end position="269"/>
    </location>
</feature>
<evidence type="ECO:0000256" key="6">
    <source>
        <dbReference type="ARBA" id="ARBA00022692"/>
    </source>
</evidence>
<evidence type="ECO:0000256" key="9">
    <source>
        <dbReference type="ARBA" id="ARBA00022799"/>
    </source>
</evidence>
<dbReference type="CTD" id="9938357"/>
<dbReference type="EMBL" id="JH712164">
    <property type="protein sequence ID" value="EFO27498.1"/>
    <property type="molecule type" value="Genomic_DNA"/>
</dbReference>
<comment type="function">
    <text evidence="17">Catalyzes the exchange of ADP and ATP across the membrane.</text>
</comment>
<keyword evidence="7" id="KW-0677">Repeat</keyword>
<dbReference type="InterPro" id="IPR002113">
    <property type="entry name" value="ADT_euk_type"/>
</dbReference>
<keyword evidence="13 15" id="KW-0472">Membrane</keyword>
<feature type="transmembrane region" description="Helical" evidence="17">
    <location>
        <begin position="278"/>
        <end position="301"/>
    </location>
</feature>
<keyword evidence="11" id="KW-0007">Acetylation</keyword>
<evidence type="ECO:0000256" key="16">
    <source>
        <dbReference type="RuleBase" id="RU000488"/>
    </source>
</evidence>
<keyword evidence="4" id="KW-0488">Methylation</keyword>
<keyword evidence="10 17" id="KW-1133">Transmembrane helix</keyword>
<organism evidence="18">
    <name type="scientific">Loa loa</name>
    <name type="common">Eye worm</name>
    <name type="synonym">Filaria loa</name>
    <dbReference type="NCBI Taxonomy" id="7209"/>
    <lineage>
        <taxon>Eukaryota</taxon>
        <taxon>Metazoa</taxon>
        <taxon>Ecdysozoa</taxon>
        <taxon>Nematoda</taxon>
        <taxon>Chromadorea</taxon>
        <taxon>Rhabditida</taxon>
        <taxon>Spirurina</taxon>
        <taxon>Spiruromorpha</taxon>
        <taxon>Filarioidea</taxon>
        <taxon>Onchocercidae</taxon>
        <taxon>Loa</taxon>
    </lineage>
</organism>
<dbReference type="AlphaFoldDB" id="A0A1S0U9Y5"/>
<keyword evidence="3 16" id="KW-0813">Transport</keyword>
<comment type="similarity">
    <text evidence="2 16">Belongs to the mitochondrial carrier (TC 2.A.29) family.</text>
</comment>
<dbReference type="GO" id="GO:1990544">
    <property type="term" value="P:mitochondrial ATP transmembrane transport"/>
    <property type="evidence" value="ECO:0007669"/>
    <property type="project" value="InterPro"/>
</dbReference>
<evidence type="ECO:0000256" key="17">
    <source>
        <dbReference type="RuleBase" id="RU368008"/>
    </source>
</evidence>
<dbReference type="PANTHER" id="PTHR45635:SF32">
    <property type="entry name" value="ADP_ATP TRANSLOCASE 1"/>
    <property type="match status" value="1"/>
</dbReference>
<dbReference type="GeneID" id="9938357"/>
<keyword evidence="12" id="KW-0496">Mitochondrion</keyword>
<dbReference type="RefSeq" id="XP_003136578.1">
    <property type="nucleotide sequence ID" value="XM_003136530.1"/>
</dbReference>
<evidence type="ECO:0000256" key="8">
    <source>
        <dbReference type="ARBA" id="ARBA00022792"/>
    </source>
</evidence>
<feature type="repeat" description="Solcar" evidence="15">
    <location>
        <begin position="75"/>
        <end position="167"/>
    </location>
</feature>
<dbReference type="Gene3D" id="1.50.40.10">
    <property type="entry name" value="Mitochondrial carrier domain"/>
    <property type="match status" value="1"/>
</dbReference>
<evidence type="ECO:0000256" key="3">
    <source>
        <dbReference type="ARBA" id="ARBA00022448"/>
    </source>
</evidence>
<evidence type="ECO:0000256" key="2">
    <source>
        <dbReference type="ARBA" id="ARBA00006375"/>
    </source>
</evidence>
<dbReference type="OMA" id="KDFFKIW"/>
<evidence type="ECO:0000256" key="7">
    <source>
        <dbReference type="ARBA" id="ARBA00022737"/>
    </source>
</evidence>
<keyword evidence="5" id="KW-0597">Phosphoprotein</keyword>
<gene>
    <name evidence="18" type="ORF">LOAG_00990</name>
</gene>
<dbReference type="FunCoup" id="A0A1S0U9Y5">
    <property type="interactions" value="39"/>
</dbReference>
<comment type="catalytic activity">
    <reaction evidence="14">
        <text>ADP(in) + ATP(out) = ADP(out) + ATP(in)</text>
        <dbReference type="Rhea" id="RHEA:34999"/>
        <dbReference type="ChEBI" id="CHEBI:30616"/>
        <dbReference type="ChEBI" id="CHEBI:456216"/>
    </reaction>
</comment>
<dbReference type="GO" id="GO:0005471">
    <property type="term" value="F:ATP:ADP antiporter activity"/>
    <property type="evidence" value="ECO:0007669"/>
    <property type="project" value="UniProtKB-UniRule"/>
</dbReference>
<evidence type="ECO:0000256" key="1">
    <source>
        <dbReference type="ARBA" id="ARBA00004448"/>
    </source>
</evidence>
<accession>A0A1S0U9Y5</accession>
<dbReference type="PANTHER" id="PTHR45635">
    <property type="entry name" value="ADP,ATP CARRIER PROTEIN 1-RELATED-RELATED"/>
    <property type="match status" value="1"/>
</dbReference>
<dbReference type="KEGG" id="loa:LOAG_00990"/>
<comment type="subcellular location">
    <subcellularLocation>
        <location evidence="17">Membrane</location>
        <topology evidence="17">Multi-pass membrane protein</topology>
    </subcellularLocation>
    <subcellularLocation>
        <location evidence="1">Mitochondrion inner membrane</location>
        <topology evidence="1">Multi-pass membrane protein</topology>
    </subcellularLocation>
</comment>
<comment type="subunit">
    <text evidence="17">Monomer.</text>
</comment>
<dbReference type="GO" id="GO:1901029">
    <property type="term" value="P:negative regulation of mitochondrial outer membrane permeabilization involved in apoptotic signaling pathway"/>
    <property type="evidence" value="ECO:0007669"/>
    <property type="project" value="TreeGrafter"/>
</dbReference>
<dbReference type="PRINTS" id="PR00927">
    <property type="entry name" value="ADPTRNSLCASE"/>
</dbReference>
<keyword evidence="6 15" id="KW-0812">Transmembrane</keyword>
<dbReference type="Pfam" id="PF00153">
    <property type="entry name" value="Mito_carr"/>
    <property type="match status" value="3"/>
</dbReference>
<proteinExistence type="inferred from homology"/>
<comment type="caution">
    <text evidence="17">Lacks conserved residue(s) required for the propagation of feature annotation.</text>
</comment>